<dbReference type="RefSeq" id="WP_344797225.1">
    <property type="nucleotide sequence ID" value="NZ_BAABBN010000004.1"/>
</dbReference>
<dbReference type="InterPro" id="IPR012020">
    <property type="entry name" value="ABHD4"/>
</dbReference>
<feature type="domain" description="Serine aminopeptidase S33" evidence="2">
    <location>
        <begin position="132"/>
        <end position="342"/>
    </location>
</feature>
<comment type="similarity">
    <text evidence="1">Belongs to the AB hydrolase superfamily. AB hydrolase 4 family.</text>
</comment>
<dbReference type="Gene3D" id="3.40.50.1820">
    <property type="entry name" value="alpha/beta hydrolase"/>
    <property type="match status" value="1"/>
</dbReference>
<evidence type="ECO:0000259" key="2">
    <source>
        <dbReference type="Pfam" id="PF12146"/>
    </source>
</evidence>
<organism evidence="3 4">
    <name type="scientific">Litoribacillus peritrichatus</name>
    <dbReference type="NCBI Taxonomy" id="718191"/>
    <lineage>
        <taxon>Bacteria</taxon>
        <taxon>Pseudomonadati</taxon>
        <taxon>Pseudomonadota</taxon>
        <taxon>Gammaproteobacteria</taxon>
        <taxon>Oceanospirillales</taxon>
        <taxon>Oceanospirillaceae</taxon>
        <taxon>Litoribacillus</taxon>
    </lineage>
</organism>
<accession>A0ABP7MDW3</accession>
<name>A0ABP7MDW3_9GAMM</name>
<evidence type="ECO:0000313" key="4">
    <source>
        <dbReference type="Proteomes" id="UP001501565"/>
    </source>
</evidence>
<dbReference type="PANTHER" id="PTHR10794:SF63">
    <property type="entry name" value="ALPHA_BETA HYDROLASE 1, ISOFORM A"/>
    <property type="match status" value="1"/>
</dbReference>
<dbReference type="GO" id="GO:0016787">
    <property type="term" value="F:hydrolase activity"/>
    <property type="evidence" value="ECO:0007669"/>
    <property type="project" value="UniProtKB-KW"/>
</dbReference>
<dbReference type="Proteomes" id="UP001501565">
    <property type="component" value="Unassembled WGS sequence"/>
</dbReference>
<dbReference type="SUPFAM" id="SSF53474">
    <property type="entry name" value="alpha/beta-Hydrolases"/>
    <property type="match status" value="1"/>
</dbReference>
<comment type="caution">
    <text evidence="3">The sequence shown here is derived from an EMBL/GenBank/DDBJ whole genome shotgun (WGS) entry which is preliminary data.</text>
</comment>
<gene>
    <name evidence="3" type="ORF">GCM10022277_15740</name>
</gene>
<sequence>MTLLLVSLGIVLLAAIYYFATAAKKPSLIYQATSFNDAIVKATKALNHRYFATPWLFNTHLQLIVLGFIKGFAKPLEYDRHDVLTMKDSGQVSVDWLGLDLPENTPTMLVLHTISGNPQSMRGFVRYVRENLGWRVALCVRRGHGELSLKTANFNTMGNTDDFAAQIEHIQACFPQSDLYATGISAGSGVLAHYLGKVGNNTPIKAAVAYCPAYDMRNAFTRAVPFYSKMMAKKLHKLFITPNKAVLQHLDSFGALTNTQDLHEFHQHLYEVAGNESTEDYMLKSNPSEVFDSIKVPTLILNSKDDPVCHIDNVYEHQHRIEAMDNVILVLTDRGSHCAYFEGMTAKPWANRLITEYFTSVYELQTEMQNQDDYAIAVT</sequence>
<evidence type="ECO:0000256" key="1">
    <source>
        <dbReference type="ARBA" id="ARBA00010884"/>
    </source>
</evidence>
<keyword evidence="4" id="KW-1185">Reference proteome</keyword>
<dbReference type="EMBL" id="BAABBN010000004">
    <property type="protein sequence ID" value="GAA3920879.1"/>
    <property type="molecule type" value="Genomic_DNA"/>
</dbReference>
<evidence type="ECO:0000313" key="3">
    <source>
        <dbReference type="EMBL" id="GAA3920879.1"/>
    </source>
</evidence>
<dbReference type="PIRSF" id="PIRSF005211">
    <property type="entry name" value="Ab_hydro_YheT"/>
    <property type="match status" value="1"/>
</dbReference>
<dbReference type="Pfam" id="PF12146">
    <property type="entry name" value="Hydrolase_4"/>
    <property type="match status" value="1"/>
</dbReference>
<dbReference type="InterPro" id="IPR029058">
    <property type="entry name" value="AB_hydrolase_fold"/>
</dbReference>
<protein>
    <submittedName>
        <fullName evidence="3">Alpha/beta hydrolase</fullName>
    </submittedName>
</protein>
<proteinExistence type="inferred from homology"/>
<dbReference type="InterPro" id="IPR050960">
    <property type="entry name" value="AB_hydrolase_4_sf"/>
</dbReference>
<dbReference type="InterPro" id="IPR022742">
    <property type="entry name" value="Hydrolase_4"/>
</dbReference>
<dbReference type="PANTHER" id="PTHR10794">
    <property type="entry name" value="ABHYDROLASE DOMAIN-CONTAINING PROTEIN"/>
    <property type="match status" value="1"/>
</dbReference>
<reference evidence="4" key="1">
    <citation type="journal article" date="2019" name="Int. J. Syst. Evol. Microbiol.">
        <title>The Global Catalogue of Microorganisms (GCM) 10K type strain sequencing project: providing services to taxonomists for standard genome sequencing and annotation.</title>
        <authorList>
            <consortium name="The Broad Institute Genomics Platform"/>
            <consortium name="The Broad Institute Genome Sequencing Center for Infectious Disease"/>
            <person name="Wu L."/>
            <person name="Ma J."/>
        </authorList>
    </citation>
    <scope>NUCLEOTIDE SEQUENCE [LARGE SCALE GENOMIC DNA]</scope>
    <source>
        <strain evidence="4">JCM 17551</strain>
    </source>
</reference>
<keyword evidence="3" id="KW-0378">Hydrolase</keyword>